<dbReference type="InterPro" id="IPR050148">
    <property type="entry name" value="Terpene_synthase-like"/>
</dbReference>
<dbReference type="InterPro" id="IPR008949">
    <property type="entry name" value="Isoprenoid_synthase_dom_sf"/>
</dbReference>
<evidence type="ECO:0000259" key="4">
    <source>
        <dbReference type="Pfam" id="PF03936"/>
    </source>
</evidence>
<reference evidence="5 6" key="1">
    <citation type="journal article" date="2023" name="Plants (Basel)">
        <title>Bridging the Gap: Combining Genomics and Transcriptomics Approaches to Understand Stylosanthes scabra, an Orphan Legume from the Brazilian Caatinga.</title>
        <authorList>
            <person name="Ferreira-Neto J.R.C."/>
            <person name="da Silva M.D."/>
            <person name="Binneck E."/>
            <person name="de Melo N.F."/>
            <person name="da Silva R.H."/>
            <person name="de Melo A.L.T.M."/>
            <person name="Pandolfi V."/>
            <person name="Bustamante F.O."/>
            <person name="Brasileiro-Vidal A.C."/>
            <person name="Benko-Iseppon A.M."/>
        </authorList>
    </citation>
    <scope>NUCLEOTIDE SEQUENCE [LARGE SCALE GENOMIC DNA]</scope>
    <source>
        <tissue evidence="5">Leaves</tissue>
    </source>
</reference>
<comment type="caution">
    <text evidence="5">The sequence shown here is derived from an EMBL/GenBank/DDBJ whole genome shotgun (WGS) entry which is preliminary data.</text>
</comment>
<dbReference type="PANTHER" id="PTHR31225">
    <property type="entry name" value="OS04G0344100 PROTEIN-RELATED"/>
    <property type="match status" value="1"/>
</dbReference>
<evidence type="ECO:0000256" key="1">
    <source>
        <dbReference type="ARBA" id="ARBA00022723"/>
    </source>
</evidence>
<protein>
    <recommendedName>
        <fullName evidence="4">Terpene synthase metal-binding domain-containing protein</fullName>
    </recommendedName>
</protein>
<evidence type="ECO:0000256" key="2">
    <source>
        <dbReference type="ARBA" id="ARBA00022842"/>
    </source>
</evidence>
<keyword evidence="3" id="KW-0456">Lyase</keyword>
<keyword evidence="6" id="KW-1185">Reference proteome</keyword>
<feature type="domain" description="Terpene synthase metal-binding" evidence="4">
    <location>
        <begin position="79"/>
        <end position="148"/>
    </location>
</feature>
<dbReference type="Proteomes" id="UP001341840">
    <property type="component" value="Unassembled WGS sequence"/>
</dbReference>
<keyword evidence="2" id="KW-0460">Magnesium</keyword>
<evidence type="ECO:0000313" key="6">
    <source>
        <dbReference type="Proteomes" id="UP001341840"/>
    </source>
</evidence>
<accession>A0ABU6R5I6</accession>
<dbReference type="SUPFAM" id="SSF48576">
    <property type="entry name" value="Terpenoid synthases"/>
    <property type="match status" value="1"/>
</dbReference>
<evidence type="ECO:0000313" key="5">
    <source>
        <dbReference type="EMBL" id="MED6119408.1"/>
    </source>
</evidence>
<dbReference type="EMBL" id="JASCZI010030236">
    <property type="protein sequence ID" value="MED6119408.1"/>
    <property type="molecule type" value="Genomic_DNA"/>
</dbReference>
<evidence type="ECO:0000256" key="3">
    <source>
        <dbReference type="ARBA" id="ARBA00023239"/>
    </source>
</evidence>
<dbReference type="Gene3D" id="1.10.600.10">
    <property type="entry name" value="Farnesyl Diphosphate Synthase"/>
    <property type="match status" value="1"/>
</dbReference>
<organism evidence="5 6">
    <name type="scientific">Stylosanthes scabra</name>
    <dbReference type="NCBI Taxonomy" id="79078"/>
    <lineage>
        <taxon>Eukaryota</taxon>
        <taxon>Viridiplantae</taxon>
        <taxon>Streptophyta</taxon>
        <taxon>Embryophyta</taxon>
        <taxon>Tracheophyta</taxon>
        <taxon>Spermatophyta</taxon>
        <taxon>Magnoliopsida</taxon>
        <taxon>eudicotyledons</taxon>
        <taxon>Gunneridae</taxon>
        <taxon>Pentapetalae</taxon>
        <taxon>rosids</taxon>
        <taxon>fabids</taxon>
        <taxon>Fabales</taxon>
        <taxon>Fabaceae</taxon>
        <taxon>Papilionoideae</taxon>
        <taxon>50 kb inversion clade</taxon>
        <taxon>dalbergioids sensu lato</taxon>
        <taxon>Dalbergieae</taxon>
        <taxon>Pterocarpus clade</taxon>
        <taxon>Stylosanthes</taxon>
    </lineage>
</organism>
<dbReference type="Pfam" id="PF03936">
    <property type="entry name" value="Terpene_synth_C"/>
    <property type="match status" value="1"/>
</dbReference>
<name>A0ABU6R5I6_9FABA</name>
<dbReference type="InterPro" id="IPR005630">
    <property type="entry name" value="Terpene_synthase_metal-bd"/>
</dbReference>
<sequence length="162" mass="18966">MKIITKEGTDNRVKESIRSVLEGIPYHHRPSRVEARRYINTYHKKEPHNQLLLELAKLDFNMVQSLHQQELQQLAWWWKDMDLASKLSFARDRLTESFFWSLGMVPNPNFSYCRKELTKLVALLTVLDDVYDIHGTLDELELFTDAVESQLALCELESANNS</sequence>
<dbReference type="Gene3D" id="1.50.10.130">
    <property type="entry name" value="Terpene synthase, N-terminal domain"/>
    <property type="match status" value="1"/>
</dbReference>
<gene>
    <name evidence="5" type="ORF">PIB30_011473</name>
</gene>
<proteinExistence type="predicted"/>
<dbReference type="PANTHER" id="PTHR31225:SF98">
    <property type="entry name" value="TERPENE SYNTHASE 9-RELATED"/>
    <property type="match status" value="1"/>
</dbReference>
<keyword evidence="1" id="KW-0479">Metal-binding</keyword>
<dbReference type="InterPro" id="IPR036965">
    <property type="entry name" value="Terpene_synth_N_sf"/>
</dbReference>